<accession>A0ACB7T2Z8</accession>
<keyword evidence="2" id="KW-1185">Reference proteome</keyword>
<evidence type="ECO:0000313" key="2">
    <source>
        <dbReference type="Proteomes" id="UP000821845"/>
    </source>
</evidence>
<dbReference type="Proteomes" id="UP000821845">
    <property type="component" value="Chromosome 11"/>
</dbReference>
<proteinExistence type="predicted"/>
<comment type="caution">
    <text evidence="1">The sequence shown here is derived from an EMBL/GenBank/DDBJ whole genome shotgun (WGS) entry which is preliminary data.</text>
</comment>
<sequence length="201" mass="21498">MEAVGRRVRSIAGIATVVSYFSSLSISWWVWHDGNPPVVMFLPLAANIIHLYAQLLNERGDDYDANSALVSALGLLLMGTNAAVYCTFSRVVGPGHVLVGTLYVMTTARLLGDKDTLRNVASVSAVICNVLPIVRILTVPLPLVAASTLTSCGLWVAYGVLAKKAKVIMNNTVGAVVAAVELGVPVWIWHYGFANLFAQSE</sequence>
<name>A0ACB7T2Z8_HYAAI</name>
<organism evidence="1 2">
    <name type="scientific">Hyalomma asiaticum</name>
    <name type="common">Tick</name>
    <dbReference type="NCBI Taxonomy" id="266040"/>
    <lineage>
        <taxon>Eukaryota</taxon>
        <taxon>Metazoa</taxon>
        <taxon>Ecdysozoa</taxon>
        <taxon>Arthropoda</taxon>
        <taxon>Chelicerata</taxon>
        <taxon>Arachnida</taxon>
        <taxon>Acari</taxon>
        <taxon>Parasitiformes</taxon>
        <taxon>Ixodida</taxon>
        <taxon>Ixodoidea</taxon>
        <taxon>Ixodidae</taxon>
        <taxon>Hyalomminae</taxon>
        <taxon>Hyalomma</taxon>
    </lineage>
</organism>
<protein>
    <submittedName>
        <fullName evidence="1">Uncharacterized protein</fullName>
    </submittedName>
</protein>
<evidence type="ECO:0000313" key="1">
    <source>
        <dbReference type="EMBL" id="KAH6941897.1"/>
    </source>
</evidence>
<gene>
    <name evidence="1" type="ORF">HPB50_023706</name>
</gene>
<reference evidence="1" key="1">
    <citation type="submission" date="2020-05" db="EMBL/GenBank/DDBJ databases">
        <title>Large-scale comparative analyses of tick genomes elucidate their genetic diversity and vector capacities.</title>
        <authorList>
            <person name="Jia N."/>
            <person name="Wang J."/>
            <person name="Shi W."/>
            <person name="Du L."/>
            <person name="Sun Y."/>
            <person name="Zhan W."/>
            <person name="Jiang J."/>
            <person name="Wang Q."/>
            <person name="Zhang B."/>
            <person name="Ji P."/>
            <person name="Sakyi L.B."/>
            <person name="Cui X."/>
            <person name="Yuan T."/>
            <person name="Jiang B."/>
            <person name="Yang W."/>
            <person name="Lam T.T.-Y."/>
            <person name="Chang Q."/>
            <person name="Ding S."/>
            <person name="Wang X."/>
            <person name="Zhu J."/>
            <person name="Ruan X."/>
            <person name="Zhao L."/>
            <person name="Wei J."/>
            <person name="Que T."/>
            <person name="Du C."/>
            <person name="Cheng J."/>
            <person name="Dai P."/>
            <person name="Han X."/>
            <person name="Huang E."/>
            <person name="Gao Y."/>
            <person name="Liu J."/>
            <person name="Shao H."/>
            <person name="Ye R."/>
            <person name="Li L."/>
            <person name="Wei W."/>
            <person name="Wang X."/>
            <person name="Wang C."/>
            <person name="Yang T."/>
            <person name="Huo Q."/>
            <person name="Li W."/>
            <person name="Guo W."/>
            <person name="Chen H."/>
            <person name="Zhou L."/>
            <person name="Ni X."/>
            <person name="Tian J."/>
            <person name="Zhou Y."/>
            <person name="Sheng Y."/>
            <person name="Liu T."/>
            <person name="Pan Y."/>
            <person name="Xia L."/>
            <person name="Li J."/>
            <person name="Zhao F."/>
            <person name="Cao W."/>
        </authorList>
    </citation>
    <scope>NUCLEOTIDE SEQUENCE</scope>
    <source>
        <strain evidence="1">Hyas-2018</strain>
    </source>
</reference>
<dbReference type="EMBL" id="CM023491">
    <property type="protein sequence ID" value="KAH6941897.1"/>
    <property type="molecule type" value="Genomic_DNA"/>
</dbReference>